<dbReference type="SUPFAM" id="SSF53686">
    <property type="entry name" value="Tryptophan synthase beta subunit-like PLP-dependent enzymes"/>
    <property type="match status" value="1"/>
</dbReference>
<keyword evidence="5" id="KW-0460">Magnesium</keyword>
<dbReference type="Gene3D" id="3.40.50.1100">
    <property type="match status" value="2"/>
</dbReference>
<dbReference type="InterPro" id="IPR000634">
    <property type="entry name" value="Ser/Thr_deHydtase_PyrdxlP-BS"/>
</dbReference>
<evidence type="ECO:0000259" key="7">
    <source>
        <dbReference type="Pfam" id="PF00291"/>
    </source>
</evidence>
<accession>A0ABT8LHK2</accession>
<dbReference type="InterPro" id="IPR001926">
    <property type="entry name" value="TrpB-like_PALP"/>
</dbReference>
<organism evidence="8 9">
    <name type="scientific">Agaribacillus aureus</name>
    <dbReference type="NCBI Taxonomy" id="3051825"/>
    <lineage>
        <taxon>Bacteria</taxon>
        <taxon>Pseudomonadati</taxon>
        <taxon>Bacteroidota</taxon>
        <taxon>Cytophagia</taxon>
        <taxon>Cytophagales</taxon>
        <taxon>Splendidivirgaceae</taxon>
        <taxon>Agaribacillus</taxon>
    </lineage>
</organism>
<evidence type="ECO:0000256" key="5">
    <source>
        <dbReference type="ARBA" id="ARBA00022842"/>
    </source>
</evidence>
<dbReference type="CDD" id="cd01562">
    <property type="entry name" value="Thr-dehyd"/>
    <property type="match status" value="1"/>
</dbReference>
<dbReference type="PROSITE" id="PS00165">
    <property type="entry name" value="DEHYDRATASE_SER_THR"/>
    <property type="match status" value="1"/>
</dbReference>
<evidence type="ECO:0000256" key="2">
    <source>
        <dbReference type="ARBA" id="ARBA00001933"/>
    </source>
</evidence>
<comment type="cofactor">
    <cofactor evidence="2">
        <name>pyridoxal 5'-phosphate</name>
        <dbReference type="ChEBI" id="CHEBI:597326"/>
    </cofactor>
</comment>
<gene>
    <name evidence="8" type="ORF">QQ020_29375</name>
</gene>
<protein>
    <submittedName>
        <fullName evidence="8">Pyridoxal-phosphate dependent enzyme</fullName>
    </submittedName>
</protein>
<comment type="cofactor">
    <cofactor evidence="1">
        <name>Ca(2+)</name>
        <dbReference type="ChEBI" id="CHEBI:29108"/>
    </cofactor>
</comment>
<dbReference type="Pfam" id="PF00291">
    <property type="entry name" value="PALP"/>
    <property type="match status" value="1"/>
</dbReference>
<reference evidence="8" key="1">
    <citation type="submission" date="2023-06" db="EMBL/GenBank/DDBJ databases">
        <title>Genomic of Agaribacillus aureum.</title>
        <authorList>
            <person name="Wang G."/>
        </authorList>
    </citation>
    <scope>NUCLEOTIDE SEQUENCE</scope>
    <source>
        <strain evidence="8">BMA12</strain>
    </source>
</reference>
<sequence length="320" mass="34529">MTILTKNIPTADIIVEAHERIKPFVHQTPVMTSQSINAISGARLYFKCENFQKVGAFKFRGATNAVFSLNEDERQKGVATHSSGNHGQGLALAAKMQKIPAYIVMPENAPRVKRLAVEGSGAEVIPCKNTLASREETLQKVVEQTGAITIHPFDDYRIIAGQATAAKELIEEQGQFDVIMTPVGGGGLLSGTALTCHYWSPLTKVIAGEPSGADDAIRSMKAGTIIPCPQPSTIADGLLTTICERTFGIIKDHVSDIISVTDDEIVAAMRLIWERMKIIVEPSAAVPVAALLKNKEEFKGKKIGIILTGGNVDLDKLPFR</sequence>
<evidence type="ECO:0000313" key="9">
    <source>
        <dbReference type="Proteomes" id="UP001172083"/>
    </source>
</evidence>
<dbReference type="Proteomes" id="UP001172083">
    <property type="component" value="Unassembled WGS sequence"/>
</dbReference>
<evidence type="ECO:0000256" key="4">
    <source>
        <dbReference type="ARBA" id="ARBA00001946"/>
    </source>
</evidence>
<keyword evidence="9" id="KW-1185">Reference proteome</keyword>
<dbReference type="InterPro" id="IPR036052">
    <property type="entry name" value="TrpB-like_PALP_sf"/>
</dbReference>
<evidence type="ECO:0000313" key="8">
    <source>
        <dbReference type="EMBL" id="MDN5216215.1"/>
    </source>
</evidence>
<name>A0ABT8LHK2_9BACT</name>
<proteinExistence type="predicted"/>
<evidence type="ECO:0000256" key="3">
    <source>
        <dbReference type="ARBA" id="ARBA00001936"/>
    </source>
</evidence>
<feature type="domain" description="Tryptophan synthase beta chain-like PALP" evidence="7">
    <location>
        <begin position="22"/>
        <end position="309"/>
    </location>
</feature>
<keyword evidence="6" id="KW-0663">Pyridoxal phosphate</keyword>
<comment type="cofactor">
    <cofactor evidence="3">
        <name>Mn(2+)</name>
        <dbReference type="ChEBI" id="CHEBI:29035"/>
    </cofactor>
</comment>
<comment type="cofactor">
    <cofactor evidence="4">
        <name>Mg(2+)</name>
        <dbReference type="ChEBI" id="CHEBI:18420"/>
    </cofactor>
</comment>
<dbReference type="PANTHER" id="PTHR43050">
    <property type="entry name" value="SERINE / THREONINE RACEMASE FAMILY MEMBER"/>
    <property type="match status" value="1"/>
</dbReference>
<comment type="caution">
    <text evidence="8">The sequence shown here is derived from an EMBL/GenBank/DDBJ whole genome shotgun (WGS) entry which is preliminary data.</text>
</comment>
<dbReference type="RefSeq" id="WP_346761552.1">
    <property type="nucleotide sequence ID" value="NZ_JAUJEB010000008.1"/>
</dbReference>
<evidence type="ECO:0000256" key="1">
    <source>
        <dbReference type="ARBA" id="ARBA00001913"/>
    </source>
</evidence>
<dbReference type="PANTHER" id="PTHR43050:SF1">
    <property type="entry name" value="SERINE RACEMASE"/>
    <property type="match status" value="1"/>
</dbReference>
<dbReference type="EMBL" id="JAUJEB010000008">
    <property type="protein sequence ID" value="MDN5216215.1"/>
    <property type="molecule type" value="Genomic_DNA"/>
</dbReference>
<evidence type="ECO:0000256" key="6">
    <source>
        <dbReference type="ARBA" id="ARBA00022898"/>
    </source>
</evidence>